<evidence type="ECO:0000256" key="8">
    <source>
        <dbReference type="ARBA" id="ARBA00022840"/>
    </source>
</evidence>
<keyword evidence="8" id="KW-0067">ATP-binding</keyword>
<dbReference type="PANTHER" id="PTHR43071:SF1">
    <property type="entry name" value="2-AMINO-4-HYDROXY-6-HYDROXYMETHYLDIHYDROPTERIDINE PYROPHOSPHOKINASE"/>
    <property type="match status" value="1"/>
</dbReference>
<dbReference type="EMBL" id="SNZH01000007">
    <property type="protein sequence ID" value="TDR43293.1"/>
    <property type="molecule type" value="Genomic_DNA"/>
</dbReference>
<dbReference type="Pfam" id="PF01288">
    <property type="entry name" value="HPPK"/>
    <property type="match status" value="1"/>
</dbReference>
<evidence type="ECO:0000256" key="1">
    <source>
        <dbReference type="ARBA" id="ARBA00005051"/>
    </source>
</evidence>
<dbReference type="AlphaFoldDB" id="A0A4R6YWT0"/>
<gene>
    <name evidence="14" type="ORF">DFR29_107307</name>
</gene>
<evidence type="ECO:0000256" key="4">
    <source>
        <dbReference type="ARBA" id="ARBA00016218"/>
    </source>
</evidence>
<keyword evidence="5" id="KW-0808">Transferase</keyword>
<evidence type="ECO:0000256" key="12">
    <source>
        <dbReference type="ARBA" id="ARBA00033413"/>
    </source>
</evidence>
<dbReference type="InterPro" id="IPR035907">
    <property type="entry name" value="Hppk_sf"/>
</dbReference>
<evidence type="ECO:0000256" key="5">
    <source>
        <dbReference type="ARBA" id="ARBA00022679"/>
    </source>
</evidence>
<dbReference type="Proteomes" id="UP000295293">
    <property type="component" value="Unassembled WGS sequence"/>
</dbReference>
<keyword evidence="6" id="KW-0547">Nucleotide-binding</keyword>
<sequence>MITAFIGLGSNLGDSRRSVDQAAQRIAGLASTQLRQVSSQYLTPPWGVQQQPPFINAVVEISTSLGAPALLAGLLEIEREAGRVRDGSRWGPRPLDLDVLLYGQQIISRPGLCVPHPHLAERAFVLLPLAEIAPLQQVPGLGRVADLLARIDFSACTRLPPLLCDEERVA</sequence>
<comment type="pathway">
    <text evidence="1">Cofactor biosynthesis; tetrahydrofolate biosynthesis; 2-amino-4-hydroxy-6-hydroxymethyl-7,8-dihydropteridine diphosphate from 7,8-dihydroneopterin triphosphate: step 4/4.</text>
</comment>
<organism evidence="14 15">
    <name type="scientific">Tahibacter aquaticus</name>
    <dbReference type="NCBI Taxonomy" id="520092"/>
    <lineage>
        <taxon>Bacteria</taxon>
        <taxon>Pseudomonadati</taxon>
        <taxon>Pseudomonadota</taxon>
        <taxon>Gammaproteobacteria</taxon>
        <taxon>Lysobacterales</taxon>
        <taxon>Rhodanobacteraceae</taxon>
        <taxon>Tahibacter</taxon>
    </lineage>
</organism>
<evidence type="ECO:0000313" key="14">
    <source>
        <dbReference type="EMBL" id="TDR43293.1"/>
    </source>
</evidence>
<comment type="similarity">
    <text evidence="2">Belongs to the HPPK family.</text>
</comment>
<dbReference type="CDD" id="cd00483">
    <property type="entry name" value="HPPK"/>
    <property type="match status" value="1"/>
</dbReference>
<evidence type="ECO:0000256" key="10">
    <source>
        <dbReference type="ARBA" id="ARBA00029409"/>
    </source>
</evidence>
<accession>A0A4R6YWT0</accession>
<proteinExistence type="inferred from homology"/>
<keyword evidence="15" id="KW-1185">Reference proteome</keyword>
<keyword evidence="7 14" id="KW-0418">Kinase</keyword>
<keyword evidence="9" id="KW-0289">Folate biosynthesis</keyword>
<reference evidence="14 15" key="1">
    <citation type="submission" date="2019-03" db="EMBL/GenBank/DDBJ databases">
        <title>Genomic Encyclopedia of Type Strains, Phase IV (KMG-IV): sequencing the most valuable type-strain genomes for metagenomic binning, comparative biology and taxonomic classification.</title>
        <authorList>
            <person name="Goeker M."/>
        </authorList>
    </citation>
    <scope>NUCLEOTIDE SEQUENCE [LARGE SCALE GENOMIC DNA]</scope>
    <source>
        <strain evidence="14 15">DSM 21667</strain>
    </source>
</reference>
<dbReference type="RefSeq" id="WP_133819194.1">
    <property type="nucleotide sequence ID" value="NZ_SNZH01000007.1"/>
</dbReference>
<dbReference type="Gene3D" id="3.30.70.560">
    <property type="entry name" value="7,8-Dihydro-6-hydroxymethylpterin-pyrophosphokinase HPPK"/>
    <property type="match status" value="1"/>
</dbReference>
<dbReference type="GO" id="GO:0005524">
    <property type="term" value="F:ATP binding"/>
    <property type="evidence" value="ECO:0007669"/>
    <property type="project" value="UniProtKB-KW"/>
</dbReference>
<protein>
    <recommendedName>
        <fullName evidence="4">2-amino-4-hydroxy-6-hydroxymethyldihydropteridine pyrophosphokinase</fullName>
        <ecNumber evidence="3">2.7.6.3</ecNumber>
    </recommendedName>
    <alternativeName>
        <fullName evidence="11">6-hydroxymethyl-7,8-dihydropterin pyrophosphokinase</fullName>
    </alternativeName>
    <alternativeName>
        <fullName evidence="12">7,8-dihydro-6-hydroxymethylpterin-pyrophosphokinase</fullName>
    </alternativeName>
</protein>
<evidence type="ECO:0000256" key="7">
    <source>
        <dbReference type="ARBA" id="ARBA00022777"/>
    </source>
</evidence>
<dbReference type="PANTHER" id="PTHR43071">
    <property type="entry name" value="2-AMINO-4-HYDROXY-6-HYDROXYMETHYLDIHYDROPTERIDINE PYROPHOSPHOKINASE"/>
    <property type="match status" value="1"/>
</dbReference>
<dbReference type="EC" id="2.7.6.3" evidence="3"/>
<dbReference type="InterPro" id="IPR000550">
    <property type="entry name" value="Hppk"/>
</dbReference>
<evidence type="ECO:0000256" key="11">
    <source>
        <dbReference type="ARBA" id="ARBA00029766"/>
    </source>
</evidence>
<evidence type="ECO:0000313" key="15">
    <source>
        <dbReference type="Proteomes" id="UP000295293"/>
    </source>
</evidence>
<comment type="function">
    <text evidence="10">Catalyzes the transfer of pyrophosphate from adenosine triphosphate (ATP) to 6-hydroxymethyl-7,8-dihydropterin, an enzymatic step in folate biosynthesis pathway.</text>
</comment>
<dbReference type="PROSITE" id="PS00794">
    <property type="entry name" value="HPPK"/>
    <property type="match status" value="1"/>
</dbReference>
<dbReference type="SUPFAM" id="SSF55083">
    <property type="entry name" value="6-hydroxymethyl-7,8-dihydropterin pyrophosphokinase, HPPK"/>
    <property type="match status" value="1"/>
</dbReference>
<dbReference type="GO" id="GO:0003848">
    <property type="term" value="F:2-amino-4-hydroxy-6-hydroxymethyldihydropteridine diphosphokinase activity"/>
    <property type="evidence" value="ECO:0007669"/>
    <property type="project" value="UniProtKB-EC"/>
</dbReference>
<comment type="caution">
    <text evidence="14">The sequence shown here is derived from an EMBL/GenBank/DDBJ whole genome shotgun (WGS) entry which is preliminary data.</text>
</comment>
<name>A0A4R6YWT0_9GAMM</name>
<feature type="domain" description="7,8-dihydro-6-hydroxymethylpterin-pyrophosphokinase" evidence="13">
    <location>
        <begin position="89"/>
        <end position="100"/>
    </location>
</feature>
<dbReference type="OrthoDB" id="9808041at2"/>
<evidence type="ECO:0000256" key="6">
    <source>
        <dbReference type="ARBA" id="ARBA00022741"/>
    </source>
</evidence>
<evidence type="ECO:0000259" key="13">
    <source>
        <dbReference type="PROSITE" id="PS00794"/>
    </source>
</evidence>
<dbReference type="GO" id="GO:0016301">
    <property type="term" value="F:kinase activity"/>
    <property type="evidence" value="ECO:0007669"/>
    <property type="project" value="UniProtKB-KW"/>
</dbReference>
<dbReference type="NCBIfam" id="TIGR01498">
    <property type="entry name" value="folK"/>
    <property type="match status" value="1"/>
</dbReference>
<evidence type="ECO:0000256" key="9">
    <source>
        <dbReference type="ARBA" id="ARBA00022909"/>
    </source>
</evidence>
<evidence type="ECO:0000256" key="3">
    <source>
        <dbReference type="ARBA" id="ARBA00013253"/>
    </source>
</evidence>
<dbReference type="UniPathway" id="UPA00077">
    <property type="reaction ID" value="UER00155"/>
</dbReference>
<evidence type="ECO:0000256" key="2">
    <source>
        <dbReference type="ARBA" id="ARBA00005810"/>
    </source>
</evidence>
<dbReference type="GO" id="GO:0046656">
    <property type="term" value="P:folic acid biosynthetic process"/>
    <property type="evidence" value="ECO:0007669"/>
    <property type="project" value="UniProtKB-KW"/>
</dbReference>
<dbReference type="GO" id="GO:0046654">
    <property type="term" value="P:tetrahydrofolate biosynthetic process"/>
    <property type="evidence" value="ECO:0007669"/>
    <property type="project" value="UniProtKB-UniPathway"/>
</dbReference>